<dbReference type="InterPro" id="IPR039428">
    <property type="entry name" value="NUOK/Mnh_C1-like"/>
</dbReference>
<feature type="transmembrane region" description="Helical" evidence="8">
    <location>
        <begin position="30"/>
        <end position="50"/>
    </location>
</feature>
<name>A0A1R4J0I6_9ACTN</name>
<feature type="region of interest" description="Disordered" evidence="7">
    <location>
        <begin position="124"/>
        <end position="176"/>
    </location>
</feature>
<evidence type="ECO:0000256" key="6">
    <source>
        <dbReference type="ARBA" id="ARBA00023136"/>
    </source>
</evidence>
<dbReference type="GO" id="GO:0005886">
    <property type="term" value="C:plasma membrane"/>
    <property type="evidence" value="ECO:0007669"/>
    <property type="project" value="UniProtKB-SubCell"/>
</dbReference>
<evidence type="ECO:0000256" key="3">
    <source>
        <dbReference type="ARBA" id="ARBA00022475"/>
    </source>
</evidence>
<dbReference type="InterPro" id="IPR050601">
    <property type="entry name" value="CPA3_antiporter_subunitC"/>
</dbReference>
<sequence length="176" mass="18298">MSPNLTLAIMAGVLFGCGVTLLLSRSLTRALIGVLLMSNGVNMAFLVAAGPAGLPPIIDKAEAAATRIGADGISDPLPQAMVLTAIVITLAVTGFVLALAHRQWQLASTDDVADDAEDTRLQELAESNDLSGSDYTDTADPHALADDEEDALPPDPVTMADHDQIVPEDLDPEGAR</sequence>
<dbReference type="Pfam" id="PF00420">
    <property type="entry name" value="Oxidored_q2"/>
    <property type="match status" value="1"/>
</dbReference>
<gene>
    <name evidence="9" type="ORF">FM114_04835</name>
</gene>
<feature type="transmembrane region" description="Helical" evidence="8">
    <location>
        <begin position="80"/>
        <end position="100"/>
    </location>
</feature>
<evidence type="ECO:0000256" key="2">
    <source>
        <dbReference type="ARBA" id="ARBA00010388"/>
    </source>
</evidence>
<feature type="transmembrane region" description="Helical" evidence="8">
    <location>
        <begin position="6"/>
        <end position="23"/>
    </location>
</feature>
<comment type="similarity">
    <text evidence="2">Belongs to the CPA3 antiporters (TC 2.A.63) subunit C family.</text>
</comment>
<dbReference type="Gene3D" id="1.10.287.3510">
    <property type="match status" value="1"/>
</dbReference>
<dbReference type="PANTHER" id="PTHR34583">
    <property type="entry name" value="ANTIPORTER SUBUNIT MNHC2-RELATED"/>
    <property type="match status" value="1"/>
</dbReference>
<keyword evidence="10" id="KW-1185">Reference proteome</keyword>
<keyword evidence="5 8" id="KW-1133">Transmembrane helix</keyword>
<keyword evidence="4 8" id="KW-0812">Transmembrane</keyword>
<evidence type="ECO:0000313" key="9">
    <source>
        <dbReference type="EMBL" id="SJN25660.1"/>
    </source>
</evidence>
<keyword evidence="3" id="KW-1003">Cell membrane</keyword>
<evidence type="ECO:0000256" key="1">
    <source>
        <dbReference type="ARBA" id="ARBA00004651"/>
    </source>
</evidence>
<organism evidence="9 10">
    <name type="scientific">Luteococcus japonicus LSP_Lj1</name>
    <dbReference type="NCBI Taxonomy" id="1255658"/>
    <lineage>
        <taxon>Bacteria</taxon>
        <taxon>Bacillati</taxon>
        <taxon>Actinomycetota</taxon>
        <taxon>Actinomycetes</taxon>
        <taxon>Propionibacteriales</taxon>
        <taxon>Propionibacteriaceae</taxon>
        <taxon>Luteococcus</taxon>
    </lineage>
</organism>
<dbReference type="AlphaFoldDB" id="A0A1R4J0I6"/>
<dbReference type="NCBIfam" id="NF005929">
    <property type="entry name" value="PRK07946.1"/>
    <property type="match status" value="1"/>
</dbReference>
<dbReference type="STRING" id="1255658.FM114_04835"/>
<evidence type="ECO:0000256" key="4">
    <source>
        <dbReference type="ARBA" id="ARBA00022692"/>
    </source>
</evidence>
<accession>A0A1R4J0I6</accession>
<protein>
    <submittedName>
        <fullName evidence="9">Na(+) H(+) antiporter subunit C</fullName>
    </submittedName>
</protein>
<dbReference type="Proteomes" id="UP000188342">
    <property type="component" value="Unassembled WGS sequence"/>
</dbReference>
<dbReference type="RefSeq" id="WP_094764050.1">
    <property type="nucleotide sequence ID" value="NZ_FUKQ01000018.1"/>
</dbReference>
<evidence type="ECO:0000313" key="10">
    <source>
        <dbReference type="Proteomes" id="UP000188342"/>
    </source>
</evidence>
<comment type="subcellular location">
    <subcellularLocation>
        <location evidence="1">Cell membrane</location>
        <topology evidence="1">Multi-pass membrane protein</topology>
    </subcellularLocation>
</comment>
<keyword evidence="6 8" id="KW-0472">Membrane</keyword>
<evidence type="ECO:0000256" key="5">
    <source>
        <dbReference type="ARBA" id="ARBA00022989"/>
    </source>
</evidence>
<reference evidence="9 10" key="1">
    <citation type="submission" date="2017-02" db="EMBL/GenBank/DDBJ databases">
        <authorList>
            <person name="Peterson S.W."/>
        </authorList>
    </citation>
    <scope>NUCLEOTIDE SEQUENCE [LARGE SCALE GENOMIC DNA]</scope>
    <source>
        <strain evidence="9 10">LSP_Lj1</strain>
    </source>
</reference>
<evidence type="ECO:0000256" key="7">
    <source>
        <dbReference type="SAM" id="MobiDB-lite"/>
    </source>
</evidence>
<proteinExistence type="inferred from homology"/>
<dbReference type="OrthoDB" id="9799219at2"/>
<dbReference type="EMBL" id="FUKQ01000018">
    <property type="protein sequence ID" value="SJN25660.1"/>
    <property type="molecule type" value="Genomic_DNA"/>
</dbReference>
<dbReference type="PANTHER" id="PTHR34583:SF2">
    <property type="entry name" value="ANTIPORTER SUBUNIT MNHC2-RELATED"/>
    <property type="match status" value="1"/>
</dbReference>
<evidence type="ECO:0000256" key="8">
    <source>
        <dbReference type="SAM" id="Phobius"/>
    </source>
</evidence>
<feature type="compositionally biased region" description="Acidic residues" evidence="7">
    <location>
        <begin position="166"/>
        <end position="176"/>
    </location>
</feature>